<protein>
    <submittedName>
        <fullName evidence="2">Uncharacterized protein</fullName>
    </submittedName>
</protein>
<evidence type="ECO:0000256" key="1">
    <source>
        <dbReference type="SAM" id="MobiDB-lite"/>
    </source>
</evidence>
<feature type="region of interest" description="Disordered" evidence="1">
    <location>
        <begin position="1"/>
        <end position="26"/>
    </location>
</feature>
<name>A0A6J4PCU8_9RHOB</name>
<feature type="compositionally biased region" description="Basic residues" evidence="1">
    <location>
        <begin position="11"/>
        <end position="26"/>
    </location>
</feature>
<feature type="non-terminal residue" evidence="2">
    <location>
        <position position="26"/>
    </location>
</feature>
<accession>A0A6J4PCU8</accession>
<evidence type="ECO:0000313" key="2">
    <source>
        <dbReference type="EMBL" id="CAA9409122.1"/>
    </source>
</evidence>
<feature type="non-terminal residue" evidence="2">
    <location>
        <position position="1"/>
    </location>
</feature>
<organism evidence="2">
    <name type="scientific">uncultured Rubellimicrobium sp</name>
    <dbReference type="NCBI Taxonomy" id="543078"/>
    <lineage>
        <taxon>Bacteria</taxon>
        <taxon>Pseudomonadati</taxon>
        <taxon>Pseudomonadota</taxon>
        <taxon>Alphaproteobacteria</taxon>
        <taxon>Rhodobacterales</taxon>
        <taxon>Roseobacteraceae</taxon>
        <taxon>Rubellimicrobium</taxon>
        <taxon>environmental samples</taxon>
    </lineage>
</organism>
<dbReference type="EMBL" id="CADCUU010000212">
    <property type="protein sequence ID" value="CAA9409122.1"/>
    <property type="molecule type" value="Genomic_DNA"/>
</dbReference>
<gene>
    <name evidence="2" type="ORF">AVDCRST_MAG15-1483</name>
</gene>
<proteinExistence type="predicted"/>
<reference evidence="2" key="1">
    <citation type="submission" date="2020-02" db="EMBL/GenBank/DDBJ databases">
        <authorList>
            <person name="Meier V. D."/>
        </authorList>
    </citation>
    <scope>NUCLEOTIDE SEQUENCE</scope>
    <source>
        <strain evidence="2">AVDCRST_MAG15</strain>
    </source>
</reference>
<sequence>GRVRDLPHGGNRARRRHPRSRRAGPV</sequence>
<dbReference type="AlphaFoldDB" id="A0A6J4PCU8"/>